<dbReference type="Proteomes" id="UP000246005">
    <property type="component" value="Unassembled WGS sequence"/>
</dbReference>
<dbReference type="EMBL" id="QGHB01000001">
    <property type="protein sequence ID" value="PWK91373.1"/>
    <property type="molecule type" value="Genomic_DNA"/>
</dbReference>
<feature type="chain" id="PRO_5039311796" description="Lipoprotein" evidence="1">
    <location>
        <begin position="24"/>
        <end position="144"/>
    </location>
</feature>
<name>A0A316IEJ6_9PSEU</name>
<evidence type="ECO:0000256" key="1">
    <source>
        <dbReference type="SAM" id="SignalP"/>
    </source>
</evidence>
<protein>
    <recommendedName>
        <fullName evidence="4">Lipoprotein</fullName>
    </recommendedName>
</protein>
<feature type="signal peptide" evidence="1">
    <location>
        <begin position="1"/>
        <end position="23"/>
    </location>
</feature>
<dbReference type="PROSITE" id="PS51257">
    <property type="entry name" value="PROKAR_LIPOPROTEIN"/>
    <property type="match status" value="1"/>
</dbReference>
<reference evidence="2 3" key="1">
    <citation type="submission" date="2018-05" db="EMBL/GenBank/DDBJ databases">
        <title>Genomic Encyclopedia of Type Strains, Phase IV (KMG-IV): sequencing the most valuable type-strain genomes for metagenomic binning, comparative biology and taxonomic classification.</title>
        <authorList>
            <person name="Goeker M."/>
        </authorList>
    </citation>
    <scope>NUCLEOTIDE SEQUENCE [LARGE SCALE GENOMIC DNA]</scope>
    <source>
        <strain evidence="2 3">DSM 45480</strain>
    </source>
</reference>
<accession>A0A316IEJ6</accession>
<dbReference type="SUPFAM" id="SSF54427">
    <property type="entry name" value="NTF2-like"/>
    <property type="match status" value="1"/>
</dbReference>
<evidence type="ECO:0000313" key="2">
    <source>
        <dbReference type="EMBL" id="PWK91373.1"/>
    </source>
</evidence>
<keyword evidence="1" id="KW-0732">Signal</keyword>
<dbReference type="InterPro" id="IPR032710">
    <property type="entry name" value="NTF2-like_dom_sf"/>
</dbReference>
<sequence>MRFPLHRGRRGLFITLAGLGLLAACSTTPDTGADAPRAAVDAYIQALNARDSQALSRLAPPGNDATDDISRRIEANGGKDIRLTNADISSEFVPDVAAARLTGTSSTGDYSERLTLTRTDDRWYVVLGEAPQNPSKQPASTSRP</sequence>
<proteinExistence type="predicted"/>
<comment type="caution">
    <text evidence="2">The sequence shown here is derived from an EMBL/GenBank/DDBJ whole genome shotgun (WGS) entry which is preliminary data.</text>
</comment>
<evidence type="ECO:0000313" key="3">
    <source>
        <dbReference type="Proteomes" id="UP000246005"/>
    </source>
</evidence>
<organism evidence="2 3">
    <name type="scientific">Lentzea atacamensis</name>
    <dbReference type="NCBI Taxonomy" id="531938"/>
    <lineage>
        <taxon>Bacteria</taxon>
        <taxon>Bacillati</taxon>
        <taxon>Actinomycetota</taxon>
        <taxon>Actinomycetes</taxon>
        <taxon>Pseudonocardiales</taxon>
        <taxon>Pseudonocardiaceae</taxon>
        <taxon>Lentzea</taxon>
    </lineage>
</organism>
<evidence type="ECO:0008006" key="4">
    <source>
        <dbReference type="Google" id="ProtNLM"/>
    </source>
</evidence>
<gene>
    <name evidence="2" type="ORF">C8D88_1011407</name>
</gene>
<dbReference type="RefSeq" id="WP_109631939.1">
    <property type="nucleotide sequence ID" value="NZ_QGHB01000001.1"/>
</dbReference>
<dbReference type="AlphaFoldDB" id="A0A316IEJ6"/>